<comment type="catalytic activity">
    <reaction evidence="1 10">
        <text>a fatty acyl-[ACP] + phosphate = an acyl phosphate + holo-[ACP]</text>
        <dbReference type="Rhea" id="RHEA:42292"/>
        <dbReference type="Rhea" id="RHEA-COMP:9685"/>
        <dbReference type="Rhea" id="RHEA-COMP:14125"/>
        <dbReference type="ChEBI" id="CHEBI:43474"/>
        <dbReference type="ChEBI" id="CHEBI:59918"/>
        <dbReference type="ChEBI" id="CHEBI:64479"/>
        <dbReference type="ChEBI" id="CHEBI:138651"/>
        <dbReference type="EC" id="2.3.1.274"/>
    </reaction>
</comment>
<comment type="pathway">
    <text evidence="10">Lipid metabolism; phospholipid metabolism.</text>
</comment>
<evidence type="ECO:0000256" key="3">
    <source>
        <dbReference type="ARBA" id="ARBA00022516"/>
    </source>
</evidence>
<dbReference type="Pfam" id="PF02504">
    <property type="entry name" value="FA_synthesis"/>
    <property type="match status" value="1"/>
</dbReference>
<dbReference type="GO" id="GO:0043811">
    <property type="term" value="F:phosphate:acyl-[acyl carrier protein] acyltransferase activity"/>
    <property type="evidence" value="ECO:0007669"/>
    <property type="project" value="UniProtKB-EC"/>
</dbReference>
<comment type="similarity">
    <text evidence="10">Belongs to the PlsX family.</text>
</comment>
<proteinExistence type="inferred from homology"/>
<dbReference type="RefSeq" id="WP_058355924.1">
    <property type="nucleotide sequence ID" value="NZ_CABKVG010000008.1"/>
</dbReference>
<dbReference type="PIRSF" id="PIRSF002465">
    <property type="entry name" value="Phsphlp_syn_PlsX"/>
    <property type="match status" value="1"/>
</dbReference>
<keyword evidence="3 10" id="KW-0444">Lipid biosynthesis</keyword>
<keyword evidence="5 10" id="KW-0443">Lipid metabolism</keyword>
<keyword evidence="12" id="KW-1185">Reference proteome</keyword>
<dbReference type="NCBIfam" id="TIGR00182">
    <property type="entry name" value="plsX"/>
    <property type="match status" value="1"/>
</dbReference>
<reference evidence="11 12" key="1">
    <citation type="journal article" date="2022" name="Res Sq">
        <title>Evolution of multicellular longitudinally dividing oral cavity symbionts (Neisseriaceae).</title>
        <authorList>
            <person name="Nyongesa S."/>
            <person name="Weber P."/>
            <person name="Bernet E."/>
            <person name="Pullido F."/>
            <person name="Nieckarz M."/>
            <person name="Delaby M."/>
            <person name="Nieves C."/>
            <person name="Viehboeck T."/>
            <person name="Krause N."/>
            <person name="Rivera-Millot A."/>
            <person name="Nakamura A."/>
            <person name="Vischer N."/>
            <person name="VanNieuwenhze M."/>
            <person name="Brun Y."/>
            <person name="Cava F."/>
            <person name="Bulgheresi S."/>
            <person name="Veyrier F."/>
        </authorList>
    </citation>
    <scope>NUCLEOTIDE SEQUENCE [LARGE SCALE GENOMIC DNA]</scope>
    <source>
        <strain evidence="11 12">SN4</strain>
    </source>
</reference>
<dbReference type="EC" id="2.3.1.274" evidence="8 10"/>
<evidence type="ECO:0000256" key="5">
    <source>
        <dbReference type="ARBA" id="ARBA00023098"/>
    </source>
</evidence>
<evidence type="ECO:0000256" key="8">
    <source>
        <dbReference type="ARBA" id="ARBA00024069"/>
    </source>
</evidence>
<sequence length="346" mass="36611">MITIAVDAMGGDIGLSVTVPASVAFLERQNDVKLLMVGDEAKLQAALKSVNAPMDRISVIHASEVVDMDEDPRNALRHKKDSSMRVAINQVKEGLAEAAVSAGNTGALMATAKFVLKTIEGIERPAIAKFLPTTNGGLTCVLDLGANIDSTPEHLLQFAIMGSQLVQAVNPHIKTPRVGLLNIGSEEIKGNSTVKEAYHQLQNSQLNFIGNVEGDDIFTGEVEVIVADGFVGNVALKTIEGTVKMMGQIIKNEFNSSALSKAQGLIAKPVLAQVKKRIDPRRFNGAIFLGLRGVVVKSHGGTDAVGFNYALQEAYHEAKADILTSIQRGVSAHLAAAEASGVNIGK</sequence>
<evidence type="ECO:0000256" key="1">
    <source>
        <dbReference type="ARBA" id="ARBA00001232"/>
    </source>
</evidence>
<dbReference type="InterPro" id="IPR012281">
    <property type="entry name" value="Phospholipid_synth_PlsX-like"/>
</dbReference>
<accession>A0ABY4E3V3</accession>
<evidence type="ECO:0000313" key="11">
    <source>
        <dbReference type="EMBL" id="UOO90182.1"/>
    </source>
</evidence>
<keyword evidence="6 10" id="KW-0594">Phospholipid biosynthesis</keyword>
<comment type="subcellular location">
    <subcellularLocation>
        <location evidence="10">Cytoplasm</location>
    </subcellularLocation>
    <text evidence="10">Associated with the membrane possibly through PlsY.</text>
</comment>
<evidence type="ECO:0000256" key="4">
    <source>
        <dbReference type="ARBA" id="ARBA00022679"/>
    </source>
</evidence>
<keyword evidence="11" id="KW-0012">Acyltransferase</keyword>
<dbReference type="InterPro" id="IPR003664">
    <property type="entry name" value="FA_synthesis"/>
</dbReference>
<evidence type="ECO:0000256" key="2">
    <source>
        <dbReference type="ARBA" id="ARBA00022490"/>
    </source>
</evidence>
<gene>
    <name evidence="10 11" type="primary">plsX</name>
    <name evidence="11" type="ORF">LVJ82_04120</name>
</gene>
<keyword evidence="2 10" id="KW-0963">Cytoplasm</keyword>
<evidence type="ECO:0000256" key="10">
    <source>
        <dbReference type="HAMAP-Rule" id="MF_00019"/>
    </source>
</evidence>
<evidence type="ECO:0000313" key="12">
    <source>
        <dbReference type="Proteomes" id="UP000832011"/>
    </source>
</evidence>
<dbReference type="SUPFAM" id="SSF53659">
    <property type="entry name" value="Isocitrate/Isopropylmalate dehydrogenase-like"/>
    <property type="match status" value="1"/>
</dbReference>
<comment type="function">
    <text evidence="10">Catalyzes the reversible formation of acyl-phosphate (acyl-PO(4)) from acyl-[acyl-carrier-protein] (acyl-ACP). This enzyme utilizes acyl-ACP as fatty acyl donor, but not acyl-CoA.</text>
</comment>
<keyword evidence="4 10" id="KW-0808">Transferase</keyword>
<dbReference type="Gene3D" id="3.40.718.10">
    <property type="entry name" value="Isopropylmalate Dehydrogenase"/>
    <property type="match status" value="1"/>
</dbReference>
<evidence type="ECO:0000256" key="9">
    <source>
        <dbReference type="ARBA" id="ARBA00046608"/>
    </source>
</evidence>
<dbReference type="EMBL" id="CP091511">
    <property type="protein sequence ID" value="UOO90182.1"/>
    <property type="molecule type" value="Genomic_DNA"/>
</dbReference>
<dbReference type="PANTHER" id="PTHR30100">
    <property type="entry name" value="FATTY ACID/PHOSPHOLIPID SYNTHESIS PROTEIN PLSX"/>
    <property type="match status" value="1"/>
</dbReference>
<protein>
    <recommendedName>
        <fullName evidence="8 10">Phosphate acyltransferase</fullName>
        <ecNumber evidence="8 10">2.3.1.274</ecNumber>
    </recommendedName>
    <alternativeName>
        <fullName evidence="10">Acyl-ACP phosphotransacylase</fullName>
    </alternativeName>
    <alternativeName>
        <fullName evidence="10">Acyl-[acyl-carrier-protein]--phosphate acyltransferase</fullName>
    </alternativeName>
    <alternativeName>
        <fullName evidence="10">Phosphate-acyl-ACP acyltransferase</fullName>
    </alternativeName>
</protein>
<evidence type="ECO:0000256" key="6">
    <source>
        <dbReference type="ARBA" id="ARBA00023209"/>
    </source>
</evidence>
<keyword evidence="7 10" id="KW-1208">Phospholipid metabolism</keyword>
<dbReference type="HAMAP" id="MF_00019">
    <property type="entry name" value="PlsX"/>
    <property type="match status" value="1"/>
</dbReference>
<organism evidence="11 12">
    <name type="scientific">Vitreoscilla massiliensis</name>
    <dbReference type="NCBI Taxonomy" id="1689272"/>
    <lineage>
        <taxon>Bacteria</taxon>
        <taxon>Pseudomonadati</taxon>
        <taxon>Pseudomonadota</taxon>
        <taxon>Betaproteobacteria</taxon>
        <taxon>Neisseriales</taxon>
        <taxon>Neisseriaceae</taxon>
        <taxon>Vitreoscilla</taxon>
    </lineage>
</organism>
<evidence type="ECO:0000256" key="7">
    <source>
        <dbReference type="ARBA" id="ARBA00023264"/>
    </source>
</evidence>
<dbReference type="Proteomes" id="UP000832011">
    <property type="component" value="Chromosome"/>
</dbReference>
<dbReference type="PANTHER" id="PTHR30100:SF1">
    <property type="entry name" value="PHOSPHATE ACYLTRANSFERASE"/>
    <property type="match status" value="1"/>
</dbReference>
<name>A0ABY4E3V3_9NEIS</name>
<comment type="subunit">
    <text evidence="9 10">Homodimer. Probably interacts with PlsY.</text>
</comment>